<organism evidence="2 3">
    <name type="scientific">Lentinula lateritia</name>
    <dbReference type="NCBI Taxonomy" id="40482"/>
    <lineage>
        <taxon>Eukaryota</taxon>
        <taxon>Fungi</taxon>
        <taxon>Dikarya</taxon>
        <taxon>Basidiomycota</taxon>
        <taxon>Agaricomycotina</taxon>
        <taxon>Agaricomycetes</taxon>
        <taxon>Agaricomycetidae</taxon>
        <taxon>Agaricales</taxon>
        <taxon>Marasmiineae</taxon>
        <taxon>Omphalotaceae</taxon>
        <taxon>Lentinula</taxon>
    </lineage>
</organism>
<keyword evidence="3" id="KW-1185">Reference proteome</keyword>
<name>A0ABQ8UXJ4_9AGAR</name>
<feature type="domain" description="HNH nuclease" evidence="1">
    <location>
        <begin position="177"/>
        <end position="248"/>
    </location>
</feature>
<evidence type="ECO:0000313" key="2">
    <source>
        <dbReference type="EMBL" id="KAJ4464853.1"/>
    </source>
</evidence>
<dbReference type="InterPro" id="IPR003615">
    <property type="entry name" value="HNH_nuc"/>
</dbReference>
<dbReference type="EMBL" id="JANVFT010000133">
    <property type="protein sequence ID" value="KAJ4464853.1"/>
    <property type="molecule type" value="Genomic_DNA"/>
</dbReference>
<reference evidence="2" key="1">
    <citation type="submission" date="2022-08" db="EMBL/GenBank/DDBJ databases">
        <title>A Global Phylogenomic Analysis of the Shiitake Genus Lentinula.</title>
        <authorList>
            <consortium name="DOE Joint Genome Institute"/>
            <person name="Sierra-Patev S."/>
            <person name="Min B."/>
            <person name="Naranjo-Ortiz M."/>
            <person name="Looney B."/>
            <person name="Konkel Z."/>
            <person name="Slot J.C."/>
            <person name="Sakamoto Y."/>
            <person name="Steenwyk J.L."/>
            <person name="Rokas A."/>
            <person name="Carro J."/>
            <person name="Camarero S."/>
            <person name="Ferreira P."/>
            <person name="Molpeceres G."/>
            <person name="Ruiz-Duenas F.J."/>
            <person name="Serrano A."/>
            <person name="Henrissat B."/>
            <person name="Drula E."/>
            <person name="Hughes K.W."/>
            <person name="Mata J.L."/>
            <person name="Ishikawa N.K."/>
            <person name="Vargas-Isla R."/>
            <person name="Ushijima S."/>
            <person name="Smith C.A."/>
            <person name="Ahrendt S."/>
            <person name="Andreopoulos W."/>
            <person name="He G."/>
            <person name="Labutti K."/>
            <person name="Lipzen A."/>
            <person name="Ng V."/>
            <person name="Riley R."/>
            <person name="Sandor L."/>
            <person name="Barry K."/>
            <person name="Martinez A.T."/>
            <person name="Xiao Y."/>
            <person name="Gibbons J.G."/>
            <person name="Terashima K."/>
            <person name="Grigoriev I.V."/>
            <person name="Hibbett D.S."/>
        </authorList>
    </citation>
    <scope>NUCLEOTIDE SEQUENCE</scope>
    <source>
        <strain evidence="2">RHP3577 ss4</strain>
    </source>
</reference>
<sequence>MIIEGLSPGPLPPPKTIEHKFQTPNHSNAYTSVYNFHERVLEDEASVIRARVLGFLLILTTNDTVRAEVVSTVVSCSNDSALYDLGEVYMDFLIRPFKKYKGSRTPTFQSHPSRPSFDLRQQEIKSLIHQAPDNHEKAKDLALYRDGYRCVATKVFEVNYAVNGGPEDYADIQQSGATATNCAHIIPASTYFKLSNEPKKKYAASVLAVLARFGYNVDNLNGSKIHSLFNVMTLVTAVHDYFDQLKLWFEATITPHRYEIKCLNPFEPILRNMTSPFTTFVTSDPRLPLPDPALLALHATCAKVAHLSGAGEHIDRVHRDLRRLDVLAEDGGSSDVLFHALYHSSVVDVGA</sequence>
<accession>A0ABQ8UXJ4</accession>
<dbReference type="Proteomes" id="UP001150217">
    <property type="component" value="Unassembled WGS sequence"/>
</dbReference>
<gene>
    <name evidence="2" type="ORF">C8R41DRAFT_859250</name>
</gene>
<evidence type="ECO:0000259" key="1">
    <source>
        <dbReference type="Pfam" id="PF13391"/>
    </source>
</evidence>
<evidence type="ECO:0000313" key="3">
    <source>
        <dbReference type="Proteomes" id="UP001150217"/>
    </source>
</evidence>
<comment type="caution">
    <text evidence="2">The sequence shown here is derived from an EMBL/GenBank/DDBJ whole genome shotgun (WGS) entry which is preliminary data.</text>
</comment>
<dbReference type="Pfam" id="PF13391">
    <property type="entry name" value="HNH_2"/>
    <property type="match status" value="1"/>
</dbReference>
<proteinExistence type="predicted"/>
<protein>
    <recommendedName>
        <fullName evidence="1">HNH nuclease domain-containing protein</fullName>
    </recommendedName>
</protein>